<reference evidence="3" key="1">
    <citation type="submission" date="2023-06" db="EMBL/GenBank/DDBJ databases">
        <title>Genome-scale phylogeny and comparative genomics of the fungal order Sordariales.</title>
        <authorList>
            <consortium name="Lawrence Berkeley National Laboratory"/>
            <person name="Hensen N."/>
            <person name="Bonometti L."/>
            <person name="Westerberg I."/>
            <person name="Brannstrom I.O."/>
            <person name="Guillou S."/>
            <person name="Cros-Aarteil S."/>
            <person name="Calhoun S."/>
            <person name="Haridas S."/>
            <person name="Kuo A."/>
            <person name="Mondo S."/>
            <person name="Pangilinan J."/>
            <person name="Riley R."/>
            <person name="Labutti K."/>
            <person name="Andreopoulos B."/>
            <person name="Lipzen A."/>
            <person name="Chen C."/>
            <person name="Yanf M."/>
            <person name="Daum C."/>
            <person name="Ng V."/>
            <person name="Clum A."/>
            <person name="Steindorff A."/>
            <person name="Ohm R."/>
            <person name="Martin F."/>
            <person name="Silar P."/>
            <person name="Natvig D."/>
            <person name="Lalanne C."/>
            <person name="Gautier V."/>
            <person name="Ament-Velasquez S.L."/>
            <person name="Kruys A."/>
            <person name="Hutchinson M.I."/>
            <person name="Powell A.J."/>
            <person name="Barry K."/>
            <person name="Miller A.N."/>
            <person name="Grigoriev I.V."/>
            <person name="Debuchy R."/>
            <person name="Gladieux P."/>
            <person name="Thoren M.H."/>
            <person name="Johannesson H."/>
        </authorList>
    </citation>
    <scope>NUCLEOTIDE SEQUENCE</scope>
    <source>
        <strain evidence="3">8032-3</strain>
    </source>
</reference>
<proteinExistence type="predicted"/>
<dbReference type="AlphaFoldDB" id="A0AAJ0FF03"/>
<name>A0AAJ0FF03_9PEZI</name>
<evidence type="ECO:0000313" key="4">
    <source>
        <dbReference type="Proteomes" id="UP001244011"/>
    </source>
</evidence>
<accession>A0AAJ0FF03</accession>
<feature type="chain" id="PRO_5042602233" evidence="2">
    <location>
        <begin position="20"/>
        <end position="645"/>
    </location>
</feature>
<organism evidence="3 4">
    <name type="scientific">Phialemonium atrogriseum</name>
    <dbReference type="NCBI Taxonomy" id="1093897"/>
    <lineage>
        <taxon>Eukaryota</taxon>
        <taxon>Fungi</taxon>
        <taxon>Dikarya</taxon>
        <taxon>Ascomycota</taxon>
        <taxon>Pezizomycotina</taxon>
        <taxon>Sordariomycetes</taxon>
        <taxon>Sordariomycetidae</taxon>
        <taxon>Cephalothecales</taxon>
        <taxon>Cephalothecaceae</taxon>
        <taxon>Phialemonium</taxon>
    </lineage>
</organism>
<gene>
    <name evidence="3" type="ORF">QBC33DRAFT_593698</name>
</gene>
<dbReference type="EMBL" id="MU839017">
    <property type="protein sequence ID" value="KAK1764937.1"/>
    <property type="molecule type" value="Genomic_DNA"/>
</dbReference>
<dbReference type="RefSeq" id="XP_060281150.1">
    <property type="nucleotide sequence ID" value="XM_060431756.1"/>
</dbReference>
<evidence type="ECO:0000256" key="2">
    <source>
        <dbReference type="SAM" id="SignalP"/>
    </source>
</evidence>
<sequence length="645" mass="71134">MARLFSFAAWLVSFALVHATQPDVGWQVEVLTGAVSFSTDSVGDDQVRVFIDAPIKFQRLKSTASSLTLTLYTSPYVLDGEAQADAEGPSPAIVHTETVSIPSTAAEFVQSVFFDLPTESWQDVLLSVAIDDGHTSSSSYDVNGAVLAFDPQTETWTAHNIGDYSDDLNKAIIREIDSFDAVGEDSTEVGDLGEDTVTDTPDDTASSKEDAPPDTGSPPHSYPGGGHGTGRYTLVTVYKTTTECPEPTPPPPPCPEDEHGLQARQAPILKAFVKARVTFPDRNGIKRPIRFQKVIAHADLYAGDIKLGGWRSWATLNANGEATFGFSIAPGQRIIAHTLYTQLEGDYYQIGTRKTLSEPFSTKFIRVNLVVNPWRVEAGQTISIANHHKFVVENQGFWVADSYRTISDYFRTQVATKAGEAKKISVWFPGNGTGTFFSTAGLTPYINIPVPDAQDPSILAHEYGHFAHYVARGTARFDGGGNHTFCGLKSLANSRTSFSEGYATAFGLMAIDQTPLDSGEYLCYRDIDAAGLYEFTQNIEYYGCSERYMLLQEGRIAATIFDLVDRKLDKFNATSDDFGYISPTFDRQNLNVRFTPRLIFWLSMQNNPQGIDQYWNNLRGVLSTVNRQKAWSVFEYNWADFSSGL</sequence>
<evidence type="ECO:0000256" key="1">
    <source>
        <dbReference type="SAM" id="MobiDB-lite"/>
    </source>
</evidence>
<evidence type="ECO:0000313" key="3">
    <source>
        <dbReference type="EMBL" id="KAK1764937.1"/>
    </source>
</evidence>
<keyword evidence="2" id="KW-0732">Signal</keyword>
<keyword evidence="4" id="KW-1185">Reference proteome</keyword>
<dbReference type="GeneID" id="85314943"/>
<feature type="compositionally biased region" description="Acidic residues" evidence="1">
    <location>
        <begin position="184"/>
        <end position="202"/>
    </location>
</feature>
<comment type="caution">
    <text evidence="3">The sequence shown here is derived from an EMBL/GenBank/DDBJ whole genome shotgun (WGS) entry which is preliminary data.</text>
</comment>
<dbReference type="Proteomes" id="UP001244011">
    <property type="component" value="Unassembled WGS sequence"/>
</dbReference>
<protein>
    <submittedName>
        <fullName evidence="3">Uncharacterized protein</fullName>
    </submittedName>
</protein>
<feature type="region of interest" description="Disordered" evidence="1">
    <location>
        <begin position="184"/>
        <end position="228"/>
    </location>
</feature>
<feature type="signal peptide" evidence="2">
    <location>
        <begin position="1"/>
        <end position="19"/>
    </location>
</feature>